<evidence type="ECO:0000313" key="1">
    <source>
        <dbReference type="EMBL" id="ROR80654.1"/>
    </source>
</evidence>
<organism evidence="1 2">
    <name type="scientific">Plantibacter flavus</name>
    <dbReference type="NCBI Taxonomy" id="150123"/>
    <lineage>
        <taxon>Bacteria</taxon>
        <taxon>Bacillati</taxon>
        <taxon>Actinomycetota</taxon>
        <taxon>Actinomycetes</taxon>
        <taxon>Micrococcales</taxon>
        <taxon>Microbacteriaceae</taxon>
        <taxon>Plantibacter</taxon>
    </lineage>
</organism>
<gene>
    <name evidence="1" type="ORF">EDD42_0697</name>
</gene>
<dbReference type="EMBL" id="RKHL01000001">
    <property type="protein sequence ID" value="ROR80654.1"/>
    <property type="molecule type" value="Genomic_DNA"/>
</dbReference>
<proteinExistence type="predicted"/>
<accession>A0A3N2C024</accession>
<dbReference type="AlphaFoldDB" id="A0A3N2C024"/>
<sequence length="104" mass="10958">MRRYRCLTGIGAVSELRIDSAGIARVANHMMTVDALIPVTDVGEPSDSDSDVCVAALAEFAAWRASELASFHEFLLDSWEAATGAARAFVEADRAAAEAAGGTR</sequence>
<protein>
    <submittedName>
        <fullName evidence="1">Uncharacterized protein</fullName>
    </submittedName>
</protein>
<dbReference type="Proteomes" id="UP000266915">
    <property type="component" value="Unassembled WGS sequence"/>
</dbReference>
<comment type="caution">
    <text evidence="1">The sequence shown here is derived from an EMBL/GenBank/DDBJ whole genome shotgun (WGS) entry which is preliminary data.</text>
</comment>
<evidence type="ECO:0000313" key="2">
    <source>
        <dbReference type="Proteomes" id="UP000266915"/>
    </source>
</evidence>
<keyword evidence="2" id="KW-1185">Reference proteome</keyword>
<name>A0A3N2C024_9MICO</name>
<reference evidence="1 2" key="1">
    <citation type="submission" date="2018-11" db="EMBL/GenBank/DDBJ databases">
        <title>Sequencing the genomes of 1000 actinobacteria strains.</title>
        <authorList>
            <person name="Klenk H.-P."/>
        </authorList>
    </citation>
    <scope>NUCLEOTIDE SEQUENCE [LARGE SCALE GENOMIC DNA]</scope>
    <source>
        <strain evidence="1 2">DSM 14012</strain>
    </source>
</reference>